<evidence type="ECO:0000256" key="7">
    <source>
        <dbReference type="ARBA" id="ARBA00022763"/>
    </source>
</evidence>
<evidence type="ECO:0000256" key="10">
    <source>
        <dbReference type="ARBA" id="ARBA00023172"/>
    </source>
</evidence>
<keyword evidence="9" id="KW-0460">Magnesium</keyword>
<feature type="compositionally biased region" description="Basic and acidic residues" evidence="14">
    <location>
        <begin position="427"/>
        <end position="440"/>
    </location>
</feature>
<evidence type="ECO:0000256" key="1">
    <source>
        <dbReference type="ARBA" id="ARBA00001946"/>
    </source>
</evidence>
<feature type="compositionally biased region" description="Basic and acidic residues" evidence="14">
    <location>
        <begin position="273"/>
        <end position="288"/>
    </location>
</feature>
<keyword evidence="7" id="KW-0227">DNA damage</keyword>
<evidence type="ECO:0000256" key="6">
    <source>
        <dbReference type="ARBA" id="ARBA00022759"/>
    </source>
</evidence>
<evidence type="ECO:0000256" key="12">
    <source>
        <dbReference type="ARBA" id="ARBA00023242"/>
    </source>
</evidence>
<evidence type="ECO:0000256" key="13">
    <source>
        <dbReference type="ARBA" id="ARBA00023254"/>
    </source>
</evidence>
<dbReference type="GO" id="GO:0031573">
    <property type="term" value="P:mitotic intra-S DNA damage checkpoint signaling"/>
    <property type="evidence" value="ECO:0007669"/>
    <property type="project" value="TreeGrafter"/>
</dbReference>
<dbReference type="CDD" id="cd20085">
    <property type="entry name" value="XPF_nuclease_Mms4"/>
    <property type="match status" value="1"/>
</dbReference>
<keyword evidence="5" id="KW-0479">Metal-binding</keyword>
<evidence type="ECO:0000256" key="2">
    <source>
        <dbReference type="ARBA" id="ARBA00004123"/>
    </source>
</evidence>
<keyword evidence="10" id="KW-0233">DNA recombination</keyword>
<dbReference type="SUPFAM" id="SSF46934">
    <property type="entry name" value="UBA-like"/>
    <property type="match status" value="1"/>
</dbReference>
<dbReference type="SMART" id="SM00891">
    <property type="entry name" value="ERCC4"/>
    <property type="match status" value="1"/>
</dbReference>
<keyword evidence="6" id="KW-0255">Endonuclease</keyword>
<comment type="cofactor">
    <cofactor evidence="1">
        <name>Mg(2+)</name>
        <dbReference type="ChEBI" id="CHEBI:18420"/>
    </cofactor>
</comment>
<dbReference type="PANTHER" id="PTHR21077:SF5">
    <property type="entry name" value="CROSSOVER JUNCTION ENDONUCLEASE MMS4"/>
    <property type="match status" value="1"/>
</dbReference>
<dbReference type="GO" id="GO:0046872">
    <property type="term" value="F:metal ion binding"/>
    <property type="evidence" value="ECO:0007669"/>
    <property type="project" value="UniProtKB-KW"/>
</dbReference>
<comment type="similarity">
    <text evidence="3">Belongs to the EME1/MMS4 family.</text>
</comment>
<keyword evidence="11" id="KW-0234">DNA repair</keyword>
<feature type="compositionally biased region" description="Pro residues" evidence="14">
    <location>
        <begin position="13"/>
        <end position="26"/>
    </location>
</feature>
<keyword evidence="4" id="KW-0540">Nuclease</keyword>
<dbReference type="InterPro" id="IPR006166">
    <property type="entry name" value="ERCC4_domain"/>
</dbReference>
<feature type="compositionally biased region" description="Low complexity" evidence="14">
    <location>
        <begin position="416"/>
        <end position="425"/>
    </location>
</feature>
<feature type="compositionally biased region" description="Polar residues" evidence="14">
    <location>
        <begin position="298"/>
        <end position="320"/>
    </location>
</feature>
<dbReference type="InterPro" id="IPR009060">
    <property type="entry name" value="UBA-like_sf"/>
</dbReference>
<dbReference type="GO" id="GO:0006302">
    <property type="term" value="P:double-strand break repair"/>
    <property type="evidence" value="ECO:0007669"/>
    <property type="project" value="TreeGrafter"/>
</dbReference>
<dbReference type="InterPro" id="IPR042530">
    <property type="entry name" value="EME1/EME2_C"/>
</dbReference>
<keyword evidence="8" id="KW-0378">Hydrolase</keyword>
<evidence type="ECO:0000256" key="4">
    <source>
        <dbReference type="ARBA" id="ARBA00022722"/>
    </source>
</evidence>
<dbReference type="GO" id="GO:0003677">
    <property type="term" value="F:DNA binding"/>
    <property type="evidence" value="ECO:0007669"/>
    <property type="project" value="InterPro"/>
</dbReference>
<dbReference type="FunFam" id="1.10.150.670:FF:000004">
    <property type="entry name" value="Crossover junction endonuclease EME1"/>
    <property type="match status" value="1"/>
</dbReference>
<dbReference type="GO" id="GO:0008821">
    <property type="term" value="F:crossover junction DNA endonuclease activity"/>
    <property type="evidence" value="ECO:0007669"/>
    <property type="project" value="TreeGrafter"/>
</dbReference>
<dbReference type="Pfam" id="PF22562">
    <property type="entry name" value="UBA_7"/>
    <property type="match status" value="1"/>
</dbReference>
<keyword evidence="13" id="KW-0469">Meiosis</keyword>
<dbReference type="OrthoDB" id="343092at2759"/>
<dbReference type="GO" id="GO:0031297">
    <property type="term" value="P:replication fork processing"/>
    <property type="evidence" value="ECO:0007669"/>
    <property type="project" value="TreeGrafter"/>
</dbReference>
<comment type="subcellular location">
    <subcellularLocation>
        <location evidence="2">Nucleus</location>
    </subcellularLocation>
</comment>
<dbReference type="Proteomes" id="UP000275385">
    <property type="component" value="Unassembled WGS sequence"/>
</dbReference>
<feature type="compositionally biased region" description="Basic and acidic residues" evidence="14">
    <location>
        <begin position="465"/>
        <end position="506"/>
    </location>
</feature>
<keyword evidence="17" id="KW-1185">Reference proteome</keyword>
<dbReference type="PANTHER" id="PTHR21077">
    <property type="entry name" value="EME1 PROTEIN"/>
    <property type="match status" value="1"/>
</dbReference>
<evidence type="ECO:0000256" key="11">
    <source>
        <dbReference type="ARBA" id="ARBA00023204"/>
    </source>
</evidence>
<organism evidence="16 17">
    <name type="scientific">Coniochaeta pulveracea</name>
    <dbReference type="NCBI Taxonomy" id="177199"/>
    <lineage>
        <taxon>Eukaryota</taxon>
        <taxon>Fungi</taxon>
        <taxon>Dikarya</taxon>
        <taxon>Ascomycota</taxon>
        <taxon>Pezizomycotina</taxon>
        <taxon>Sordariomycetes</taxon>
        <taxon>Sordariomycetidae</taxon>
        <taxon>Coniochaetales</taxon>
        <taxon>Coniochaetaceae</taxon>
        <taxon>Coniochaeta</taxon>
    </lineage>
</organism>
<dbReference type="EMBL" id="QVQW01000028">
    <property type="protein sequence ID" value="RKU44690.1"/>
    <property type="molecule type" value="Genomic_DNA"/>
</dbReference>
<feature type="region of interest" description="Disordered" evidence="14">
    <location>
        <begin position="260"/>
        <end position="506"/>
    </location>
</feature>
<reference evidence="16 17" key="1">
    <citation type="submission" date="2018-08" db="EMBL/GenBank/DDBJ databases">
        <title>Draft genome of the lignicolous fungus Coniochaeta pulveracea.</title>
        <authorList>
            <person name="Borstlap C.J."/>
            <person name="De Witt R.N."/>
            <person name="Botha A."/>
            <person name="Volschenk H."/>
        </authorList>
    </citation>
    <scope>NUCLEOTIDE SEQUENCE [LARGE SCALE GENOMIC DNA]</scope>
    <source>
        <strain evidence="16 17">CAB683</strain>
    </source>
</reference>
<gene>
    <name evidence="16" type="ORF">DL546_005429</name>
</gene>
<evidence type="ECO:0000259" key="15">
    <source>
        <dbReference type="PROSITE" id="PS50030"/>
    </source>
</evidence>
<dbReference type="PROSITE" id="PS50030">
    <property type="entry name" value="UBA"/>
    <property type="match status" value="1"/>
</dbReference>
<name>A0A420YAB0_9PEZI</name>
<accession>A0A420YAB0</accession>
<proteinExistence type="inferred from homology"/>
<feature type="compositionally biased region" description="Polar residues" evidence="14">
    <location>
        <begin position="27"/>
        <end position="39"/>
    </location>
</feature>
<dbReference type="GO" id="GO:0005634">
    <property type="term" value="C:nucleus"/>
    <property type="evidence" value="ECO:0007669"/>
    <property type="project" value="UniProtKB-SubCell"/>
</dbReference>
<dbReference type="Gene3D" id="1.10.150.670">
    <property type="entry name" value="Crossover junction endonuclease EME1, DNA-binding domain"/>
    <property type="match status" value="1"/>
</dbReference>
<feature type="compositionally biased region" description="Basic residues" evidence="14">
    <location>
        <begin position="387"/>
        <end position="403"/>
    </location>
</feature>
<dbReference type="STRING" id="177199.A0A420YAB0"/>
<keyword evidence="12" id="KW-0539">Nucleus</keyword>
<dbReference type="AlphaFoldDB" id="A0A420YAB0"/>
<feature type="domain" description="UBA" evidence="15">
    <location>
        <begin position="219"/>
        <end position="259"/>
    </location>
</feature>
<feature type="region of interest" description="Disordered" evidence="14">
    <location>
        <begin position="1"/>
        <end position="216"/>
    </location>
</feature>
<sequence>MGPDVISLLSSPEPEPLPKANKPPKPSSTSLRGLQQSWDWSGVGADGSDERIPESSAPTRQISGPKVGRDDLFYDSDDFDITGDLVGGANGGKDEDRASKRRRVSGESSDLPTLEPPHKRAASTMDKPPIPSSPRRTKSKIAIEPIELSSSPIQPTAGFSCALKPNKDKNSSPMLQPRSLPRKSTNALAGDMSDFSNPFASSSPLPETTSHRTEHMGMNVDSSKVLTVAALGFTEPQAREALQETNNDVARAIHWLVEHSKKKDDSGAAGRRQPFERRAQTKVYDKTSPKRPVAWDPISSSAPYSNTVRSSPPSTRTLQRSRSEIICLDDSDDAASRTPRRTHPGTLVTDNFGSELDFESPASRDKSEPFKFDDSDLNSDMETKSKQTSKPRTIPKPRLKPKSRKEAFKLDDLESDGVGLSSSDSDGPDHLAEMKAEKRRASGKKPSTSSRSGTSSRPLAKSTKKTPEEVAREKIARECDKLRAKQARETEKERKAKEKQLAREEKAAEKIHAAALAEVNKKKTDKKVSTPEMIVDLPQGFNKKKHGDVEVMLKDIDVEYHFYTSPVDNVVKWRRKVRAKYNQTLGHWEPVPLRIEEEKHIMVIVDASHLVDLIVATDDDPETHSLEQHVKKIKSHFKDHKLIYLIQGLGSWMSANRNFRNRQFNAAVNNLDPSASTSAVATSRRKKTAAAATATPRQHVDFEVIEDALLRLQVHHQVLIHHTKTPVDTSNQIAVFTQQLSTLPYRRLRDDLNAAAASFCMESGQVKTGDGTRDTYARMLQEINRITAPIAYGIMGEFESVGDLVRGMESGGPLRLEDVRKCVDREGNVGDDARRIGPSVSKRVWGIFTGRDEGSMNV</sequence>
<protein>
    <recommendedName>
        <fullName evidence="15">UBA domain-containing protein</fullName>
    </recommendedName>
</protein>
<dbReference type="InterPro" id="IPR015940">
    <property type="entry name" value="UBA"/>
</dbReference>
<dbReference type="SMART" id="SM00165">
    <property type="entry name" value="UBA"/>
    <property type="match status" value="1"/>
</dbReference>
<evidence type="ECO:0000256" key="9">
    <source>
        <dbReference type="ARBA" id="ARBA00022842"/>
    </source>
</evidence>
<evidence type="ECO:0000313" key="17">
    <source>
        <dbReference type="Proteomes" id="UP000275385"/>
    </source>
</evidence>
<dbReference type="GO" id="GO:0000712">
    <property type="term" value="P:resolution of meiotic recombination intermediates"/>
    <property type="evidence" value="ECO:0007669"/>
    <property type="project" value="TreeGrafter"/>
</dbReference>
<evidence type="ECO:0000256" key="3">
    <source>
        <dbReference type="ARBA" id="ARBA00005313"/>
    </source>
</evidence>
<dbReference type="InterPro" id="IPR047521">
    <property type="entry name" value="XPF_nuclease_EME1_ascomycetes"/>
</dbReference>
<dbReference type="InterPro" id="IPR033310">
    <property type="entry name" value="Mms4/EME1/EME2"/>
</dbReference>
<evidence type="ECO:0000256" key="5">
    <source>
        <dbReference type="ARBA" id="ARBA00022723"/>
    </source>
</evidence>
<dbReference type="CDD" id="cd14297">
    <property type="entry name" value="UBA2_spUBP14_like"/>
    <property type="match status" value="1"/>
</dbReference>
<feature type="compositionally biased region" description="Basic and acidic residues" evidence="14">
    <location>
        <begin position="362"/>
        <end position="374"/>
    </location>
</feature>
<dbReference type="Gene3D" id="1.10.8.10">
    <property type="entry name" value="DNA helicase RuvA subunit, C-terminal domain"/>
    <property type="match status" value="1"/>
</dbReference>
<feature type="compositionally biased region" description="Low complexity" evidence="14">
    <location>
        <begin position="444"/>
        <end position="458"/>
    </location>
</feature>
<dbReference type="Pfam" id="PF02732">
    <property type="entry name" value="ERCC4"/>
    <property type="match status" value="1"/>
</dbReference>
<evidence type="ECO:0000256" key="14">
    <source>
        <dbReference type="SAM" id="MobiDB-lite"/>
    </source>
</evidence>
<dbReference type="GO" id="GO:0048476">
    <property type="term" value="C:Holliday junction resolvase complex"/>
    <property type="evidence" value="ECO:0007669"/>
    <property type="project" value="InterPro"/>
</dbReference>
<comment type="caution">
    <text evidence="16">The sequence shown here is derived from an EMBL/GenBank/DDBJ whole genome shotgun (WGS) entry which is preliminary data.</text>
</comment>
<evidence type="ECO:0000313" key="16">
    <source>
        <dbReference type="EMBL" id="RKU44690.1"/>
    </source>
</evidence>
<feature type="compositionally biased region" description="Polar residues" evidence="14">
    <location>
        <begin position="194"/>
        <end position="208"/>
    </location>
</feature>
<evidence type="ECO:0000256" key="8">
    <source>
        <dbReference type="ARBA" id="ARBA00022801"/>
    </source>
</evidence>
<dbReference type="Gene3D" id="3.40.50.10130">
    <property type="match status" value="1"/>
</dbReference>